<comment type="caution">
    <text evidence="3">The sequence shown here is derived from an EMBL/GenBank/DDBJ whole genome shotgun (WGS) entry which is preliminary data.</text>
</comment>
<evidence type="ECO:0000313" key="3">
    <source>
        <dbReference type="EMBL" id="PFG45144.1"/>
    </source>
</evidence>
<evidence type="ECO:0000313" key="4">
    <source>
        <dbReference type="Proteomes" id="UP000222106"/>
    </source>
</evidence>
<dbReference type="Proteomes" id="UP000222106">
    <property type="component" value="Unassembled WGS sequence"/>
</dbReference>
<dbReference type="SUPFAM" id="SSF51261">
    <property type="entry name" value="Duplicated hybrid motif"/>
    <property type="match status" value="1"/>
</dbReference>
<organism evidence="3 4">
    <name type="scientific">Georgenia soli</name>
    <dbReference type="NCBI Taxonomy" id="638953"/>
    <lineage>
        <taxon>Bacteria</taxon>
        <taxon>Bacillati</taxon>
        <taxon>Actinomycetota</taxon>
        <taxon>Actinomycetes</taxon>
        <taxon>Micrococcales</taxon>
        <taxon>Bogoriellaceae</taxon>
        <taxon>Georgenia</taxon>
    </lineage>
</organism>
<dbReference type="RefSeq" id="WP_098482023.1">
    <property type="nucleotide sequence ID" value="NZ_PDJI01000001.1"/>
</dbReference>
<accession>A0A2A9F1F8</accession>
<feature type="domain" description="M23ase beta-sheet core" evidence="2">
    <location>
        <begin position="251"/>
        <end position="349"/>
    </location>
</feature>
<dbReference type="OrthoDB" id="5496837at2"/>
<name>A0A2A9F1F8_9MICO</name>
<gene>
    <name evidence="3" type="ORF">ATJ97_0066</name>
</gene>
<dbReference type="EMBL" id="PDJI01000001">
    <property type="protein sequence ID" value="PFG45144.1"/>
    <property type="molecule type" value="Genomic_DNA"/>
</dbReference>
<evidence type="ECO:0000259" key="2">
    <source>
        <dbReference type="Pfam" id="PF01551"/>
    </source>
</evidence>
<dbReference type="Gene3D" id="2.70.70.10">
    <property type="entry name" value="Glucose Permease (Domain IIA)"/>
    <property type="match status" value="1"/>
</dbReference>
<evidence type="ECO:0000256" key="1">
    <source>
        <dbReference type="ARBA" id="ARBA00022729"/>
    </source>
</evidence>
<dbReference type="CDD" id="cd12797">
    <property type="entry name" value="M23_peptidase"/>
    <property type="match status" value="1"/>
</dbReference>
<reference evidence="3 4" key="1">
    <citation type="submission" date="2017-10" db="EMBL/GenBank/DDBJ databases">
        <title>Sequencing the genomes of 1000 actinobacteria strains.</title>
        <authorList>
            <person name="Klenk H.-P."/>
        </authorList>
    </citation>
    <scope>NUCLEOTIDE SEQUENCE [LARGE SCALE GENOMIC DNA]</scope>
    <source>
        <strain evidence="3 4">DSM 21838</strain>
    </source>
</reference>
<dbReference type="AlphaFoldDB" id="A0A2A9F1F8"/>
<dbReference type="PANTHER" id="PTHR21666">
    <property type="entry name" value="PEPTIDASE-RELATED"/>
    <property type="match status" value="1"/>
</dbReference>
<sequence>MKQLSTLVGGSAAITVAGVVGFLLLLAPADEATACTPGSGITVVGADFAGASVAGYSGDQLSNAAAIVNAGAALGLSVRDQTIGVMTAMGESGLRVLDHGDAVGPDSRGLFQQRDNGAWGTYADRMDPTASATRFFQSLARLEDREALPPTIVAHRVQRNADPYHYERYWDGALAIVQALADAGAQGEPTAAPPDGGAAAVARPANMTCLTGAVSPAAMSMDGWTAPLVGFLDHSSEYGMRTNPVTAVHQLHSGTDLAARDGHPIYAVADGIVTIAGPSSGGNTGYMVAVDHGGGIQSRYVHSWASGIHVRVGDRVAAGQHIADVGSSGNSTGPHLHFEIRITGEPTDPVAFMAARGIDITTP</sequence>
<protein>
    <submittedName>
        <fullName evidence="3">Murein DD-endopeptidase MepM/ murein hydrolase activator NlpD</fullName>
    </submittedName>
</protein>
<dbReference type="InterPro" id="IPR016047">
    <property type="entry name" value="M23ase_b-sheet_dom"/>
</dbReference>
<proteinExistence type="predicted"/>
<dbReference type="GO" id="GO:0004222">
    <property type="term" value="F:metalloendopeptidase activity"/>
    <property type="evidence" value="ECO:0007669"/>
    <property type="project" value="TreeGrafter"/>
</dbReference>
<dbReference type="InterPro" id="IPR011055">
    <property type="entry name" value="Dup_hybrid_motif"/>
</dbReference>
<keyword evidence="3" id="KW-0378">Hydrolase</keyword>
<dbReference type="InterPro" id="IPR050570">
    <property type="entry name" value="Cell_wall_metabolism_enzyme"/>
</dbReference>
<keyword evidence="1" id="KW-0732">Signal</keyword>
<keyword evidence="4" id="KW-1185">Reference proteome</keyword>
<dbReference type="Pfam" id="PF01551">
    <property type="entry name" value="Peptidase_M23"/>
    <property type="match status" value="1"/>
</dbReference>
<dbReference type="PANTHER" id="PTHR21666:SF289">
    <property type="entry name" value="L-ALA--D-GLU ENDOPEPTIDASE"/>
    <property type="match status" value="1"/>
</dbReference>